<keyword evidence="4" id="KW-1185">Reference proteome</keyword>
<feature type="compositionally biased region" description="Basic and acidic residues" evidence="2">
    <location>
        <begin position="416"/>
        <end position="429"/>
    </location>
</feature>
<evidence type="ECO:0000256" key="2">
    <source>
        <dbReference type="SAM" id="MobiDB-lite"/>
    </source>
</evidence>
<proteinExistence type="predicted"/>
<keyword evidence="1" id="KW-0175">Coiled coil</keyword>
<accession>A0A9W8MSR3</accession>
<organism evidence="3 4">
    <name type="scientific">Agrocybe chaxingu</name>
    <dbReference type="NCBI Taxonomy" id="84603"/>
    <lineage>
        <taxon>Eukaryota</taxon>
        <taxon>Fungi</taxon>
        <taxon>Dikarya</taxon>
        <taxon>Basidiomycota</taxon>
        <taxon>Agaricomycotina</taxon>
        <taxon>Agaricomycetes</taxon>
        <taxon>Agaricomycetidae</taxon>
        <taxon>Agaricales</taxon>
        <taxon>Agaricineae</taxon>
        <taxon>Strophariaceae</taxon>
        <taxon>Agrocybe</taxon>
    </lineage>
</organism>
<evidence type="ECO:0000313" key="3">
    <source>
        <dbReference type="EMBL" id="KAJ3500453.1"/>
    </source>
</evidence>
<protein>
    <submittedName>
        <fullName evidence="3">Uncharacterized protein</fullName>
    </submittedName>
</protein>
<dbReference type="EMBL" id="JANKHO010001603">
    <property type="protein sequence ID" value="KAJ3500453.1"/>
    <property type="molecule type" value="Genomic_DNA"/>
</dbReference>
<sequence length="429" mass="46960">MDRSTQSSTLPPVAHGGRHSGYIMILESIRAGTRPLSDDSLASEVARWKDQAKAAAAEQRRAQQQYEACRGELDACKAQLQNASKQIQTLSQIKGDLEKQKQRLEASNKGFYSVQAKLHETESRLTRKLNATKALLEVAGSLPYTDLLDEIERFNNKISEVAVFLEKNIVYRCLEAFQEELDRAREDTEGILGDQFCHLVVSQAKNADLGVGAPNPLFVEAVVRAFVVAVCVSEISPHSVFGDRFRPKDGADSDRSCHRLETSVAPSTIGSFKSLFLAKLSNILKIAAWSIPGVQKRTAFESLLVPMFESKEELRTALGETFSSAKLELSVIKYGGWFSEEFMEAPHTRGAGADWVAATLGVGLKQAVRRDGQEEVLRAIVPAQVVLISTLNLAVEGTSEPDEKGSQGPLQAGASTDERPQRDGRDASK</sequence>
<reference evidence="3" key="1">
    <citation type="submission" date="2022-07" db="EMBL/GenBank/DDBJ databases">
        <title>Genome Sequence of Agrocybe chaxingu.</title>
        <authorList>
            <person name="Buettner E."/>
        </authorList>
    </citation>
    <scope>NUCLEOTIDE SEQUENCE</scope>
    <source>
        <strain evidence="3">MP-N11</strain>
    </source>
</reference>
<feature type="coiled-coil region" evidence="1">
    <location>
        <begin position="45"/>
        <end position="107"/>
    </location>
</feature>
<name>A0A9W8MSR3_9AGAR</name>
<dbReference type="Proteomes" id="UP001148786">
    <property type="component" value="Unassembled WGS sequence"/>
</dbReference>
<dbReference type="AlphaFoldDB" id="A0A9W8MSR3"/>
<dbReference type="OrthoDB" id="10389709at2759"/>
<comment type="caution">
    <text evidence="3">The sequence shown here is derived from an EMBL/GenBank/DDBJ whole genome shotgun (WGS) entry which is preliminary data.</text>
</comment>
<gene>
    <name evidence="3" type="ORF">NLJ89_g9786</name>
</gene>
<evidence type="ECO:0000256" key="1">
    <source>
        <dbReference type="SAM" id="Coils"/>
    </source>
</evidence>
<evidence type="ECO:0000313" key="4">
    <source>
        <dbReference type="Proteomes" id="UP001148786"/>
    </source>
</evidence>
<feature type="region of interest" description="Disordered" evidence="2">
    <location>
        <begin position="397"/>
        <end position="429"/>
    </location>
</feature>